<dbReference type="CDD" id="cd01741">
    <property type="entry name" value="GATase1_1"/>
    <property type="match status" value="1"/>
</dbReference>
<dbReference type="PANTHER" id="PTHR42695:SF5">
    <property type="entry name" value="GLUTAMINE AMIDOTRANSFERASE YLR126C-RELATED"/>
    <property type="match status" value="1"/>
</dbReference>
<sequence>MSARELSVITHVNKPSIGVLEEAATAGDWTMSVVGPFRGDRLPDLDAVEALVVLGGPQSAYDVENHPYLVDEIAYLRDAHAREIPVLGLCLGSQLLADALGGGSRPGDSGLECGFIDVTAVDDESPLHGRFFSFHSDSADPPADAEVLARSDRYLQAWRLGTSTAIQFHPELDGPGIEALLALEGPKLRQYGVDVDAIRDAIPAGGPQPGRRLLDVWLDDVPARNPVHRSDSASAQPHSHPRRIP</sequence>
<dbReference type="Gene3D" id="3.40.50.880">
    <property type="match status" value="1"/>
</dbReference>
<keyword evidence="4" id="KW-0315">Glutamine amidotransferase</keyword>
<evidence type="ECO:0000313" key="3">
    <source>
        <dbReference type="EMBL" id="MBM7276307.1"/>
    </source>
</evidence>
<dbReference type="InterPro" id="IPR029062">
    <property type="entry name" value="Class_I_gatase-like"/>
</dbReference>
<dbReference type="GO" id="GO:0005829">
    <property type="term" value="C:cytosol"/>
    <property type="evidence" value="ECO:0007669"/>
    <property type="project" value="TreeGrafter"/>
</dbReference>
<dbReference type="PROSITE" id="PS51273">
    <property type="entry name" value="GATASE_TYPE_1"/>
    <property type="match status" value="1"/>
</dbReference>
<dbReference type="AlphaFoldDB" id="A0AAW6RBF3"/>
<dbReference type="EMBL" id="JAFFGU010000001">
    <property type="protein sequence ID" value="MBM7276307.1"/>
    <property type="molecule type" value="Genomic_DNA"/>
</dbReference>
<evidence type="ECO:0000256" key="1">
    <source>
        <dbReference type="SAM" id="MobiDB-lite"/>
    </source>
</evidence>
<dbReference type="InterPro" id="IPR044992">
    <property type="entry name" value="ChyE-like"/>
</dbReference>
<feature type="domain" description="Glutamine amidotransferase" evidence="2">
    <location>
        <begin position="47"/>
        <end position="172"/>
    </location>
</feature>
<dbReference type="EC" id="3.4.-.-" evidence="4"/>
<dbReference type="PANTHER" id="PTHR42695">
    <property type="entry name" value="GLUTAMINE AMIDOTRANSFERASE YLR126C-RELATED"/>
    <property type="match status" value="1"/>
</dbReference>
<dbReference type="GO" id="GO:0016787">
    <property type="term" value="F:hydrolase activity"/>
    <property type="evidence" value="ECO:0007669"/>
    <property type="project" value="UniProtKB-KW"/>
</dbReference>
<dbReference type="Pfam" id="PF00117">
    <property type="entry name" value="GATase"/>
    <property type="match status" value="1"/>
</dbReference>
<dbReference type="SUPFAM" id="SSF52317">
    <property type="entry name" value="Class I glutamine amidotransferase-like"/>
    <property type="match status" value="1"/>
</dbReference>
<dbReference type="Proteomes" id="UP001195196">
    <property type="component" value="Unassembled WGS sequence"/>
</dbReference>
<evidence type="ECO:0000259" key="2">
    <source>
        <dbReference type="Pfam" id="PF00117"/>
    </source>
</evidence>
<keyword evidence="4" id="KW-0378">Hydrolase</keyword>
<organism evidence="4">
    <name type="scientific">Gordonia rubripertincta</name>
    <name type="common">Rhodococcus corallinus</name>
    <dbReference type="NCBI Taxonomy" id="36822"/>
    <lineage>
        <taxon>Bacteria</taxon>
        <taxon>Bacillati</taxon>
        <taxon>Actinomycetota</taxon>
        <taxon>Actinomycetes</taxon>
        <taxon>Mycobacteriales</taxon>
        <taxon>Gordoniaceae</taxon>
        <taxon>Gordonia</taxon>
    </lineage>
</organism>
<reference evidence="4" key="2">
    <citation type="submission" date="2023-04" db="EMBL/GenBank/DDBJ databases">
        <title>Characterization and analysis of the complete genome of Gordonia rubripertincta 112, the degrader of aromatic and aliphatic compounds.</title>
        <authorList>
            <person name="Frantsuzova E."/>
            <person name="Bogun A."/>
            <person name="Delegan Y."/>
        </authorList>
    </citation>
    <scope>NUCLEOTIDE SEQUENCE</scope>
    <source>
        <strain evidence="4">112</strain>
    </source>
</reference>
<name>A0AAW6RBF3_GORRU</name>
<dbReference type="EMBL" id="JARUXG010000025">
    <property type="protein sequence ID" value="MDG6783577.1"/>
    <property type="molecule type" value="Genomic_DNA"/>
</dbReference>
<dbReference type="RefSeq" id="WP_005193781.1">
    <property type="nucleotide sequence ID" value="NZ_CP059694.1"/>
</dbReference>
<protein>
    <submittedName>
        <fullName evidence="4">Type 1 glutamine amidotransferase</fullName>
        <ecNumber evidence="4">3.4.-.-</ecNumber>
    </submittedName>
</protein>
<dbReference type="InterPro" id="IPR017926">
    <property type="entry name" value="GATASE"/>
</dbReference>
<gene>
    <name evidence="3" type="ORF">JTZ10_00915</name>
    <name evidence="4" type="ORF">QBL07_22455</name>
</gene>
<accession>A0AAW6RBF3</accession>
<reference evidence="3" key="1">
    <citation type="submission" date="2021-02" db="EMBL/GenBank/DDBJ databases">
        <title>Taxonomy, biology and ecology of Rhodococcus bacteria occurring in California pistachio and other woody hosts as revealed by genome sequence analyses.</title>
        <authorList>
            <person name="Riely B."/>
            <person name="Gai Y."/>
        </authorList>
    </citation>
    <scope>NUCLEOTIDE SEQUENCE</scope>
    <source>
        <strain evidence="3">BP-295</strain>
    </source>
</reference>
<proteinExistence type="predicted"/>
<comment type="caution">
    <text evidence="4">The sequence shown here is derived from an EMBL/GenBank/DDBJ whole genome shotgun (WGS) entry which is preliminary data.</text>
</comment>
<evidence type="ECO:0000313" key="4">
    <source>
        <dbReference type="EMBL" id="MDG6783577.1"/>
    </source>
</evidence>
<feature type="region of interest" description="Disordered" evidence="1">
    <location>
        <begin position="225"/>
        <end position="245"/>
    </location>
</feature>